<keyword evidence="7 9" id="KW-1133">Transmembrane helix</keyword>
<accession>A0A0J8TXU1</accession>
<dbReference type="Pfam" id="PF00702">
    <property type="entry name" value="Hydrolase"/>
    <property type="match status" value="1"/>
</dbReference>
<dbReference type="InterPro" id="IPR051014">
    <property type="entry name" value="Cation_Transport_ATPase_IB"/>
</dbReference>
<gene>
    <name evidence="12" type="ORF">A5726_16660</name>
    <name evidence="11" type="ORF">ACT17_32510</name>
    <name evidence="13" type="ORF">AWB98_26925</name>
</gene>
<dbReference type="InterPro" id="IPR027256">
    <property type="entry name" value="P-typ_ATPase_IB"/>
</dbReference>
<evidence type="ECO:0000313" key="12">
    <source>
        <dbReference type="EMBL" id="OBF19948.1"/>
    </source>
</evidence>
<evidence type="ECO:0000313" key="11">
    <source>
        <dbReference type="EMBL" id="KMV13982.1"/>
    </source>
</evidence>
<dbReference type="Gene3D" id="2.70.150.10">
    <property type="entry name" value="Calcium-transporting ATPase, cytoplasmic transduction domain A"/>
    <property type="match status" value="1"/>
</dbReference>
<evidence type="ECO:0000256" key="9">
    <source>
        <dbReference type="RuleBase" id="RU362081"/>
    </source>
</evidence>
<keyword evidence="4 9" id="KW-0812">Transmembrane</keyword>
<evidence type="ECO:0000256" key="1">
    <source>
        <dbReference type="ARBA" id="ARBA00004651"/>
    </source>
</evidence>
<dbReference type="PRINTS" id="PR00120">
    <property type="entry name" value="HATPASE"/>
</dbReference>
<reference evidence="13 16" key="2">
    <citation type="submission" date="2016-01" db="EMBL/GenBank/DDBJ databases">
        <title>The new phylogeny of the genus Mycobacterium.</title>
        <authorList>
            <person name="Tarcisio F."/>
            <person name="Conor M."/>
            <person name="Antonella G."/>
            <person name="Elisabetta G."/>
            <person name="Giulia F.S."/>
            <person name="Sara T."/>
            <person name="Anna F."/>
            <person name="Clotilde B."/>
            <person name="Roberto B."/>
            <person name="Veronica D.S."/>
            <person name="Fabio R."/>
            <person name="Monica P."/>
            <person name="Olivier J."/>
            <person name="Enrico T."/>
            <person name="Nicola S."/>
        </authorList>
    </citation>
    <scope>NUCLEOTIDE SEQUENCE [LARGE SCALE GENOMIC DNA]</scope>
    <source>
        <strain evidence="13 16">CCUG 50187</strain>
    </source>
</reference>
<comment type="subcellular location">
    <subcellularLocation>
        <location evidence="1">Cell membrane</location>
        <topology evidence="1">Multi-pass membrane protein</topology>
    </subcellularLocation>
</comment>
<dbReference type="EMBL" id="LFOD01000063">
    <property type="protein sequence ID" value="KMV13982.1"/>
    <property type="molecule type" value="Genomic_DNA"/>
</dbReference>
<dbReference type="InterPro" id="IPR001757">
    <property type="entry name" value="P_typ_ATPase"/>
</dbReference>
<dbReference type="NCBIfam" id="TIGR01494">
    <property type="entry name" value="ATPase_P-type"/>
    <property type="match status" value="1"/>
</dbReference>
<keyword evidence="6" id="KW-1278">Translocase</keyword>
<feature type="domain" description="P-type ATPase A" evidence="10">
    <location>
        <begin position="276"/>
        <end position="393"/>
    </location>
</feature>
<evidence type="ECO:0000256" key="5">
    <source>
        <dbReference type="ARBA" id="ARBA00022723"/>
    </source>
</evidence>
<keyword evidence="5 9" id="KW-0479">Metal-binding</keyword>
<evidence type="ECO:0000256" key="3">
    <source>
        <dbReference type="ARBA" id="ARBA00022475"/>
    </source>
</evidence>
<proteinExistence type="inferred from homology"/>
<evidence type="ECO:0000313" key="15">
    <source>
        <dbReference type="Proteomes" id="UP000093779"/>
    </source>
</evidence>
<feature type="transmembrane region" description="Helical" evidence="9">
    <location>
        <begin position="756"/>
        <end position="774"/>
    </location>
</feature>
<comment type="similarity">
    <text evidence="2 9">Belongs to the cation transport ATPase (P-type) (TC 3.A.3) family. Type IB subfamily.</text>
</comment>
<evidence type="ECO:0000259" key="10">
    <source>
        <dbReference type="Pfam" id="PF00122"/>
    </source>
</evidence>
<dbReference type="SFLD" id="SFLDG00002">
    <property type="entry name" value="C1.7:_P-type_atpase_like"/>
    <property type="match status" value="1"/>
</dbReference>
<evidence type="ECO:0000256" key="6">
    <source>
        <dbReference type="ARBA" id="ARBA00022967"/>
    </source>
</evidence>
<evidence type="ECO:0000256" key="4">
    <source>
        <dbReference type="ARBA" id="ARBA00022692"/>
    </source>
</evidence>
<dbReference type="PATRIC" id="fig|451644.5.peg.6676"/>
<evidence type="ECO:0000313" key="16">
    <source>
        <dbReference type="Proteomes" id="UP000193811"/>
    </source>
</evidence>
<dbReference type="SFLD" id="SFLDF00027">
    <property type="entry name" value="p-type_atpase"/>
    <property type="match status" value="1"/>
</dbReference>
<evidence type="ECO:0000256" key="8">
    <source>
        <dbReference type="ARBA" id="ARBA00023136"/>
    </source>
</evidence>
<feature type="transmembrane region" description="Helical" evidence="9">
    <location>
        <begin position="194"/>
        <end position="211"/>
    </location>
</feature>
<comment type="caution">
    <text evidence="11">The sequence shown here is derived from an EMBL/GenBank/DDBJ whole genome shotgun (WGS) entry which is preliminary data.</text>
</comment>
<dbReference type="SUPFAM" id="SSF81653">
    <property type="entry name" value="Calcium ATPase, transduction domain A"/>
    <property type="match status" value="1"/>
</dbReference>
<dbReference type="GO" id="GO:0015086">
    <property type="term" value="F:cadmium ion transmembrane transporter activity"/>
    <property type="evidence" value="ECO:0007669"/>
    <property type="project" value="TreeGrafter"/>
</dbReference>
<keyword evidence="9" id="KW-0067">ATP-binding</keyword>
<dbReference type="Gene3D" id="3.40.50.1000">
    <property type="entry name" value="HAD superfamily/HAD-like"/>
    <property type="match status" value="1"/>
</dbReference>
<dbReference type="GO" id="GO:0046872">
    <property type="term" value="F:metal ion binding"/>
    <property type="evidence" value="ECO:0007669"/>
    <property type="project" value="UniProtKB-KW"/>
</dbReference>
<dbReference type="PANTHER" id="PTHR48085:SF5">
    <property type="entry name" value="CADMIUM_ZINC-TRANSPORTING ATPASE HMA4-RELATED"/>
    <property type="match status" value="1"/>
</dbReference>
<dbReference type="PROSITE" id="PS00154">
    <property type="entry name" value="ATPASE_E1_E2"/>
    <property type="match status" value="1"/>
</dbReference>
<feature type="transmembrane region" description="Helical" evidence="9">
    <location>
        <begin position="168"/>
        <end position="188"/>
    </location>
</feature>
<evidence type="ECO:0000313" key="13">
    <source>
        <dbReference type="EMBL" id="ORV21690.1"/>
    </source>
</evidence>
<sequence length="804" mass="84610">MTDKLPLDIDGLLPDSDDRCVDRLVRDLTADSRIEHAHLLADAGTSRLCVHYDSAMTAADVEQHTRRIASNIDAQYGHLRWAAADLAARPGDIQSLVGRLDALPGVVETSTETDGLRIEFERDRITADELVAVITGGHTPSPVAAPVEEDHGDHEHGWGMIFGERSELIFAGLSGASLLTGFLLASFADTPRSVEMVFYGLAFVLGAFFTAQEAWQSVRAKRFEIDFLMLVAAAGAAALGEVAEGALLLFLFSIGHALEGYAMGRARRAIEALADLAPKTALVRRDRTGETVEVPVEQLRVGDVVVIRPNVRIAADGFVVAGTSSVDQAPVTGESVPVDKLPVTDVRQASAAPEQVDSSSRVYAGTINGAGAIEIQVTRLAADSTLSRVVRLVSEAQVEVSPTQRFTDRFQRVFVPAVLVVVGLLLCAGWVIDEPFSATVYRALAVLVAASPCALAIATPSAVLSAVARAARSGVLIKGGAALETLGRVDAVAFDKTGTLTQGMPRIADVVVADGADRTELLAIAVSVEQQSDHPLARAIVRDGSTLLGDNELPRATDVQAVTGRGVTADVEGVKVRIGKRELFDEADELPATMAEDIAALERSGRTTMLVRAGGRWLGAIGVMDTARGEAVDVVGRLTQLGVKTTVMLSGDNQRVADAVAAEIGILQARGDLMPEDKVTEIKRLRDQYGLVAMVGDGVNDAPALASANVGIAMGAAGSDVALETADIALMADDLKALPFAVKISRRSNRIIAQNLWASLGVVALLIPATIFGLGIGPAVLIHEGSTLIVVANALRLLALREQG</sequence>
<dbReference type="NCBIfam" id="TIGR01525">
    <property type="entry name" value="ATPase-IB_hvy"/>
    <property type="match status" value="1"/>
</dbReference>
<keyword evidence="9" id="KW-0547">Nucleotide-binding</keyword>
<evidence type="ECO:0000256" key="2">
    <source>
        <dbReference type="ARBA" id="ARBA00006024"/>
    </source>
</evidence>
<dbReference type="Proteomes" id="UP000037594">
    <property type="component" value="Unassembled WGS sequence"/>
</dbReference>
<feature type="transmembrane region" description="Helical" evidence="9">
    <location>
        <begin position="413"/>
        <end position="432"/>
    </location>
</feature>
<dbReference type="InterPro" id="IPR023299">
    <property type="entry name" value="ATPase_P-typ_cyto_dom_N"/>
</dbReference>
<dbReference type="InterPro" id="IPR059000">
    <property type="entry name" value="ATPase_P-type_domA"/>
</dbReference>
<dbReference type="InterPro" id="IPR023214">
    <property type="entry name" value="HAD_sf"/>
</dbReference>
<dbReference type="PRINTS" id="PR00119">
    <property type="entry name" value="CATATPASE"/>
</dbReference>
<dbReference type="GO" id="GO:0019829">
    <property type="term" value="F:ATPase-coupled monoatomic cation transmembrane transporter activity"/>
    <property type="evidence" value="ECO:0007669"/>
    <property type="project" value="InterPro"/>
</dbReference>
<dbReference type="PANTHER" id="PTHR48085">
    <property type="entry name" value="CADMIUM/ZINC-TRANSPORTING ATPASE HMA2-RELATED"/>
    <property type="match status" value="1"/>
</dbReference>
<dbReference type="InterPro" id="IPR018303">
    <property type="entry name" value="ATPase_P-typ_P_site"/>
</dbReference>
<reference evidence="12 15" key="3">
    <citation type="submission" date="2016-06" db="EMBL/GenBank/DDBJ databases">
        <authorList>
            <person name="Kjaerup R.B."/>
            <person name="Dalgaard T.S."/>
            <person name="Juul-Madsen H.R."/>
        </authorList>
    </citation>
    <scope>NUCLEOTIDE SEQUENCE [LARGE SCALE GENOMIC DNA]</scope>
    <source>
        <strain evidence="12 15">ACS1953</strain>
    </source>
</reference>
<dbReference type="InterPro" id="IPR036412">
    <property type="entry name" value="HAD-like_sf"/>
</dbReference>
<organism evidence="11 14">
    <name type="scientific">Mycolicibacterium conceptionense</name>
    <dbReference type="NCBI Taxonomy" id="451644"/>
    <lineage>
        <taxon>Bacteria</taxon>
        <taxon>Bacillati</taxon>
        <taxon>Actinomycetota</taxon>
        <taxon>Actinomycetes</taxon>
        <taxon>Mycobacteriales</taxon>
        <taxon>Mycobacteriaceae</taxon>
        <taxon>Mycolicibacterium</taxon>
    </lineage>
</organism>
<dbReference type="GeneID" id="44299139"/>
<keyword evidence="8 9" id="KW-0472">Membrane</keyword>
<dbReference type="SUPFAM" id="SSF81665">
    <property type="entry name" value="Calcium ATPase, transmembrane domain M"/>
    <property type="match status" value="1"/>
</dbReference>
<feature type="transmembrane region" description="Helical" evidence="9">
    <location>
        <begin position="246"/>
        <end position="264"/>
    </location>
</feature>
<reference evidence="11 14" key="1">
    <citation type="submission" date="2015-06" db="EMBL/GenBank/DDBJ databases">
        <title>Genome sequence of Mycobacterium conceptionense strain MLE.</title>
        <authorList>
            <person name="Greninger A.L."/>
            <person name="Cunningham G."/>
            <person name="Chiu C.Y."/>
            <person name="Miller S."/>
        </authorList>
    </citation>
    <scope>NUCLEOTIDE SEQUENCE [LARGE SCALE GENOMIC DNA]</scope>
    <source>
        <strain evidence="11 14">MLE</strain>
    </source>
</reference>
<dbReference type="Pfam" id="PF00122">
    <property type="entry name" value="E1-E2_ATPase"/>
    <property type="match status" value="1"/>
</dbReference>
<dbReference type="RefSeq" id="WP_044518564.1">
    <property type="nucleotide sequence ID" value="NZ_JBEUKP010000015.1"/>
</dbReference>
<dbReference type="InterPro" id="IPR023298">
    <property type="entry name" value="ATPase_P-typ_TM_dom_sf"/>
</dbReference>
<dbReference type="SUPFAM" id="SSF56784">
    <property type="entry name" value="HAD-like"/>
    <property type="match status" value="1"/>
</dbReference>
<keyword evidence="3 9" id="KW-1003">Cell membrane</keyword>
<dbReference type="SFLD" id="SFLDS00003">
    <property type="entry name" value="Haloacid_Dehalogenase"/>
    <property type="match status" value="1"/>
</dbReference>
<name>A0A0J8TXU1_9MYCO</name>
<dbReference type="Proteomes" id="UP000193811">
    <property type="component" value="Unassembled WGS sequence"/>
</dbReference>
<dbReference type="EMBL" id="LQOP01000029">
    <property type="protein sequence ID" value="ORV21690.1"/>
    <property type="molecule type" value="Genomic_DNA"/>
</dbReference>
<dbReference type="GO" id="GO:0016887">
    <property type="term" value="F:ATP hydrolysis activity"/>
    <property type="evidence" value="ECO:0007669"/>
    <property type="project" value="InterPro"/>
</dbReference>
<protein>
    <submittedName>
        <fullName evidence="12">Cadmium-transporting ATPase</fullName>
    </submittedName>
    <submittedName>
        <fullName evidence="11">Metal ABC transporter ATPase</fullName>
    </submittedName>
</protein>
<dbReference type="EMBL" id="LZHX01000056">
    <property type="protein sequence ID" value="OBF19948.1"/>
    <property type="molecule type" value="Genomic_DNA"/>
</dbReference>
<dbReference type="Proteomes" id="UP000093779">
    <property type="component" value="Unassembled WGS sequence"/>
</dbReference>
<evidence type="ECO:0000256" key="7">
    <source>
        <dbReference type="ARBA" id="ARBA00022989"/>
    </source>
</evidence>
<evidence type="ECO:0000313" key="14">
    <source>
        <dbReference type="Proteomes" id="UP000037594"/>
    </source>
</evidence>
<feature type="transmembrane region" description="Helical" evidence="9">
    <location>
        <begin position="444"/>
        <end position="468"/>
    </location>
</feature>
<dbReference type="GO" id="GO:0005886">
    <property type="term" value="C:plasma membrane"/>
    <property type="evidence" value="ECO:0007669"/>
    <property type="project" value="UniProtKB-SubCell"/>
</dbReference>
<keyword evidence="16" id="KW-1185">Reference proteome</keyword>
<dbReference type="InterPro" id="IPR008250">
    <property type="entry name" value="ATPase_P-typ_transduc_dom_A_sf"/>
</dbReference>
<dbReference type="InterPro" id="IPR044492">
    <property type="entry name" value="P_typ_ATPase_HD_dom"/>
</dbReference>
<dbReference type="GO" id="GO:0005524">
    <property type="term" value="F:ATP binding"/>
    <property type="evidence" value="ECO:0007669"/>
    <property type="project" value="UniProtKB-UniRule"/>
</dbReference>
<dbReference type="Gene3D" id="3.30.70.100">
    <property type="match status" value="1"/>
</dbReference>
<dbReference type="AlphaFoldDB" id="A0A0J8TXU1"/>
<dbReference type="Gene3D" id="3.40.1110.10">
    <property type="entry name" value="Calcium-transporting ATPase, cytoplasmic domain N"/>
    <property type="match status" value="1"/>
</dbReference>
<dbReference type="OrthoDB" id="7059309at2"/>